<dbReference type="SUPFAM" id="SSF110296">
    <property type="entry name" value="Oligoxyloglucan reducing end-specific cellobiohydrolase"/>
    <property type="match status" value="1"/>
</dbReference>
<dbReference type="AlphaFoldDB" id="A0AAJ4UWL2"/>
<sequence length="319" mass="32651">MDTPASRRTVLASVGTTAVGVATLGASGVLAGDWERVDSGTGKTLNAVTRAGANAYAVGSSGRVVERSGGSWSVYDTTGPTGGQKTLYGVDATDDERLLWVAGSSGAVGAYDRADGSVTSHKPPNVSPTFTDVAVTGPAGGERVYLTKSSGEVYVGTRADTEEGGMSWSTSDTGGSYTIRAVDFHGPERGRAVSSNSGVYQTTDAGETWTRVGIADSAASTYDVASGPDRVFVGAATGRLWRHDCDCSLWTPLQAGSKAIRGLARDGTRVLGAGESGRAFDRDADGFSVTDTPTGNTLLDATVGETDILVGNSGTILER</sequence>
<proteinExistence type="predicted"/>
<dbReference type="InterPro" id="IPR006311">
    <property type="entry name" value="TAT_signal"/>
</dbReference>
<evidence type="ECO:0000313" key="2">
    <source>
        <dbReference type="Proteomes" id="UP000270581"/>
    </source>
</evidence>
<dbReference type="Proteomes" id="UP000270581">
    <property type="component" value="Unassembled WGS sequence"/>
</dbReference>
<dbReference type="PROSITE" id="PS51318">
    <property type="entry name" value="TAT"/>
    <property type="match status" value="1"/>
</dbReference>
<dbReference type="InterPro" id="IPR036322">
    <property type="entry name" value="WD40_repeat_dom_sf"/>
</dbReference>
<dbReference type="RefSeq" id="WP_075937247.1">
    <property type="nucleotide sequence ID" value="NZ_BDJH01000002.1"/>
</dbReference>
<name>A0AAJ4UWL2_9EURY</name>
<keyword evidence="2" id="KW-1185">Reference proteome</keyword>
<gene>
    <name evidence="1" type="ORF">Nmn1133_11380</name>
</gene>
<protein>
    <submittedName>
        <fullName evidence="1">Uncharacterized protein</fullName>
    </submittedName>
</protein>
<dbReference type="InterPro" id="IPR015943">
    <property type="entry name" value="WD40/YVTN_repeat-like_dom_sf"/>
</dbReference>
<evidence type="ECO:0000313" key="1">
    <source>
        <dbReference type="EMBL" id="RNJ27216.1"/>
    </source>
</evidence>
<dbReference type="Gene3D" id="2.130.10.10">
    <property type="entry name" value="YVTN repeat-like/Quinoprotein amine dehydrogenase"/>
    <property type="match status" value="1"/>
</dbReference>
<dbReference type="EMBL" id="RJJC01000001">
    <property type="protein sequence ID" value="RNJ27216.1"/>
    <property type="molecule type" value="Genomic_DNA"/>
</dbReference>
<accession>A0AAJ4UWL2</accession>
<organism evidence="1 2">
    <name type="scientific">Halosegnis longus</name>
    <dbReference type="NCBI Taxonomy" id="2216012"/>
    <lineage>
        <taxon>Archaea</taxon>
        <taxon>Methanobacteriati</taxon>
        <taxon>Methanobacteriota</taxon>
        <taxon>Stenosarchaea group</taxon>
        <taxon>Halobacteria</taxon>
        <taxon>Halobacteriales</taxon>
        <taxon>Natronomonadaceae</taxon>
        <taxon>Halosegnis</taxon>
    </lineage>
</organism>
<reference evidence="1 2" key="1">
    <citation type="submission" date="2018-11" db="EMBL/GenBank/DDBJ databases">
        <title>Genome sequences of Natronomonas sp. CBA1133.</title>
        <authorList>
            <person name="Roh S.W."/>
            <person name="Cha I.-T."/>
        </authorList>
    </citation>
    <scope>NUCLEOTIDE SEQUENCE [LARGE SCALE GENOMIC DNA]</scope>
    <source>
        <strain evidence="1 2">CBA1133</strain>
    </source>
</reference>
<dbReference type="SUPFAM" id="SSF50978">
    <property type="entry name" value="WD40 repeat-like"/>
    <property type="match status" value="1"/>
</dbReference>
<comment type="caution">
    <text evidence="1">The sequence shown here is derived from an EMBL/GenBank/DDBJ whole genome shotgun (WGS) entry which is preliminary data.</text>
</comment>